<dbReference type="EMBL" id="QKYT01000111">
    <property type="protein sequence ID" value="RIA93118.1"/>
    <property type="molecule type" value="Genomic_DNA"/>
</dbReference>
<dbReference type="Proteomes" id="UP000265703">
    <property type="component" value="Unassembled WGS sequence"/>
</dbReference>
<gene>
    <name evidence="1" type="ORF">C1645_819841</name>
</gene>
<evidence type="ECO:0000313" key="1">
    <source>
        <dbReference type="EMBL" id="RIA93118.1"/>
    </source>
</evidence>
<name>A0A397T4A4_9GLOM</name>
<reference evidence="1 2" key="1">
    <citation type="submission" date="2018-06" db="EMBL/GenBank/DDBJ databases">
        <title>Comparative genomics reveals the genomic features of Rhizophagus irregularis, R. cerebriforme, R. diaphanum and Gigaspora rosea, and their symbiotic lifestyle signature.</title>
        <authorList>
            <person name="Morin E."/>
            <person name="San Clemente H."/>
            <person name="Chen E.C.H."/>
            <person name="De La Providencia I."/>
            <person name="Hainaut M."/>
            <person name="Kuo A."/>
            <person name="Kohler A."/>
            <person name="Murat C."/>
            <person name="Tang N."/>
            <person name="Roy S."/>
            <person name="Loubradou J."/>
            <person name="Henrissat B."/>
            <person name="Grigoriev I.V."/>
            <person name="Corradi N."/>
            <person name="Roux C."/>
            <person name="Martin F.M."/>
        </authorList>
    </citation>
    <scope>NUCLEOTIDE SEQUENCE [LARGE SCALE GENOMIC DNA]</scope>
    <source>
        <strain evidence="1 2">DAOM 227022</strain>
    </source>
</reference>
<proteinExistence type="predicted"/>
<keyword evidence="2" id="KW-1185">Reference proteome</keyword>
<sequence length="203" mass="23508">MGIHVLKEKVVSLQGFGARQVTEQDAILLEIGAIPIDDDREIRELLDINEATAALIRIIAQLIYKKSQEQTRQIMTARGDSLDKSIYAKKPKIERSEEGTEMFLKQYYVRVTSTKSLREEEMQNTIKGNKLDVTIGLMDLHLINVQYSLTEGDTRGDRRANQKRWQIKQKKVSGIWGYTLTINYQKKRGKQELKKLLRMQQAR</sequence>
<accession>A0A397T4A4</accession>
<evidence type="ECO:0000313" key="2">
    <source>
        <dbReference type="Proteomes" id="UP000265703"/>
    </source>
</evidence>
<dbReference type="AlphaFoldDB" id="A0A397T4A4"/>
<protein>
    <submittedName>
        <fullName evidence="1">Uncharacterized protein</fullName>
    </submittedName>
</protein>
<comment type="caution">
    <text evidence="1">The sequence shown here is derived from an EMBL/GenBank/DDBJ whole genome shotgun (WGS) entry which is preliminary data.</text>
</comment>
<organism evidence="1 2">
    <name type="scientific">Glomus cerebriforme</name>
    <dbReference type="NCBI Taxonomy" id="658196"/>
    <lineage>
        <taxon>Eukaryota</taxon>
        <taxon>Fungi</taxon>
        <taxon>Fungi incertae sedis</taxon>
        <taxon>Mucoromycota</taxon>
        <taxon>Glomeromycotina</taxon>
        <taxon>Glomeromycetes</taxon>
        <taxon>Glomerales</taxon>
        <taxon>Glomeraceae</taxon>
        <taxon>Glomus</taxon>
    </lineage>
</organism>